<sequence>MTNKKCALARTIYSCGSSEYHHQDGCVNTATSVQHKCLWAPKNQTKDIEDRCLVHDPNVQQEAPCLQKLGDNYGDASTATLLLSKRLDILIQVCEANADETKNVAAQVQAIAAKPDVNTTEVQTAVDKTFNALQNPCVSIKTDISAASANDIPLKKVLAAAKLHALPISNGVNKLQSEIEKHKGAIRIFFKDSSFIQRSLSLAVKSLKACCRLFGVILNVIWRMLSRELRRIWSRLLRREL</sequence>
<gene>
    <name evidence="1" type="ORF">IFR04_001699</name>
</gene>
<dbReference type="Proteomes" id="UP000664132">
    <property type="component" value="Unassembled WGS sequence"/>
</dbReference>
<evidence type="ECO:0000313" key="2">
    <source>
        <dbReference type="Proteomes" id="UP000664132"/>
    </source>
</evidence>
<accession>A0A8H7WI12</accession>
<dbReference type="AlphaFoldDB" id="A0A8H7WI12"/>
<comment type="caution">
    <text evidence="1">The sequence shown here is derived from an EMBL/GenBank/DDBJ whole genome shotgun (WGS) entry which is preliminary data.</text>
</comment>
<name>A0A8H7WI12_9HELO</name>
<organism evidence="1 2">
    <name type="scientific">Cadophora malorum</name>
    <dbReference type="NCBI Taxonomy" id="108018"/>
    <lineage>
        <taxon>Eukaryota</taxon>
        <taxon>Fungi</taxon>
        <taxon>Dikarya</taxon>
        <taxon>Ascomycota</taxon>
        <taxon>Pezizomycotina</taxon>
        <taxon>Leotiomycetes</taxon>
        <taxon>Helotiales</taxon>
        <taxon>Ploettnerulaceae</taxon>
        <taxon>Cadophora</taxon>
    </lineage>
</organism>
<reference evidence="1" key="1">
    <citation type="submission" date="2021-02" db="EMBL/GenBank/DDBJ databases">
        <title>Genome sequence Cadophora malorum strain M34.</title>
        <authorList>
            <person name="Stefanovic E."/>
            <person name="Vu D."/>
            <person name="Scully C."/>
            <person name="Dijksterhuis J."/>
            <person name="Roader J."/>
            <person name="Houbraken J."/>
        </authorList>
    </citation>
    <scope>NUCLEOTIDE SEQUENCE</scope>
    <source>
        <strain evidence="1">M34</strain>
    </source>
</reference>
<dbReference type="EMBL" id="JAFJYH010000013">
    <property type="protein sequence ID" value="KAG4425132.1"/>
    <property type="molecule type" value="Genomic_DNA"/>
</dbReference>
<proteinExistence type="predicted"/>
<keyword evidence="2" id="KW-1185">Reference proteome</keyword>
<evidence type="ECO:0000313" key="1">
    <source>
        <dbReference type="EMBL" id="KAG4425132.1"/>
    </source>
</evidence>
<protein>
    <submittedName>
        <fullName evidence="1">Uncharacterized protein</fullName>
    </submittedName>
</protein>
<dbReference type="OrthoDB" id="3564347at2759"/>